<reference evidence="2 3" key="1">
    <citation type="journal article" date="2005" name="PLoS Biol.">
        <title>The genomes of Oryza sativa: a history of duplications.</title>
        <authorList>
            <person name="Yu J."/>
            <person name="Wang J."/>
            <person name="Lin W."/>
            <person name="Li S."/>
            <person name="Li H."/>
            <person name="Zhou J."/>
            <person name="Ni P."/>
            <person name="Dong W."/>
            <person name="Hu S."/>
            <person name="Zeng C."/>
            <person name="Zhang J."/>
            <person name="Zhang Y."/>
            <person name="Li R."/>
            <person name="Xu Z."/>
            <person name="Li S."/>
            <person name="Li X."/>
            <person name="Zheng H."/>
            <person name="Cong L."/>
            <person name="Lin L."/>
            <person name="Yin J."/>
            <person name="Geng J."/>
            <person name="Li G."/>
            <person name="Shi J."/>
            <person name="Liu J."/>
            <person name="Lv H."/>
            <person name="Li J."/>
            <person name="Wang J."/>
            <person name="Deng Y."/>
            <person name="Ran L."/>
            <person name="Shi X."/>
            <person name="Wang X."/>
            <person name="Wu Q."/>
            <person name="Li C."/>
            <person name="Ren X."/>
            <person name="Wang J."/>
            <person name="Wang X."/>
            <person name="Li D."/>
            <person name="Liu D."/>
            <person name="Zhang X."/>
            <person name="Ji Z."/>
            <person name="Zhao W."/>
            <person name="Sun Y."/>
            <person name="Zhang Z."/>
            <person name="Bao J."/>
            <person name="Han Y."/>
            <person name="Dong L."/>
            <person name="Ji J."/>
            <person name="Chen P."/>
            <person name="Wu S."/>
            <person name="Liu J."/>
            <person name="Xiao Y."/>
            <person name="Bu D."/>
            <person name="Tan J."/>
            <person name="Yang L."/>
            <person name="Ye C."/>
            <person name="Zhang J."/>
            <person name="Xu J."/>
            <person name="Zhou Y."/>
            <person name="Yu Y."/>
            <person name="Zhang B."/>
            <person name="Zhuang S."/>
            <person name="Wei H."/>
            <person name="Liu B."/>
            <person name="Lei M."/>
            <person name="Yu H."/>
            <person name="Li Y."/>
            <person name="Xu H."/>
            <person name="Wei S."/>
            <person name="He X."/>
            <person name="Fang L."/>
            <person name="Zhang Z."/>
            <person name="Zhang Y."/>
            <person name="Huang X."/>
            <person name="Su Z."/>
            <person name="Tong W."/>
            <person name="Li J."/>
            <person name="Tong Z."/>
            <person name="Li S."/>
            <person name="Ye J."/>
            <person name="Wang L."/>
            <person name="Fang L."/>
            <person name="Lei T."/>
            <person name="Chen C."/>
            <person name="Chen H."/>
            <person name="Xu Z."/>
            <person name="Li H."/>
            <person name="Huang H."/>
            <person name="Zhang F."/>
            <person name="Xu H."/>
            <person name="Li N."/>
            <person name="Zhao C."/>
            <person name="Li S."/>
            <person name="Dong L."/>
            <person name="Huang Y."/>
            <person name="Li L."/>
            <person name="Xi Y."/>
            <person name="Qi Q."/>
            <person name="Li W."/>
            <person name="Zhang B."/>
            <person name="Hu W."/>
            <person name="Zhang Y."/>
            <person name="Tian X."/>
            <person name="Jiao Y."/>
            <person name="Liang X."/>
            <person name="Jin J."/>
            <person name="Gao L."/>
            <person name="Zheng W."/>
            <person name="Hao B."/>
            <person name="Liu S."/>
            <person name="Wang W."/>
            <person name="Yuan L."/>
            <person name="Cao M."/>
            <person name="McDermott J."/>
            <person name="Samudrala R."/>
            <person name="Wang J."/>
            <person name="Wong G.K."/>
            <person name="Yang H."/>
        </authorList>
    </citation>
    <scope>NUCLEOTIDE SEQUENCE [LARGE SCALE GENOMIC DNA]</scope>
    <source>
        <strain evidence="3">cv. 93-11</strain>
    </source>
</reference>
<dbReference type="AlphaFoldDB" id="A2YSD5"/>
<accession>A2YSD5</accession>
<sequence length="78" mass="8515">MEGAPAASGSGGKGSARSRRLTPPRLGLPAADPFLFRSRHTGQNGSFIERHNAQLISITFHFHLSDDDFSRKSTEEFS</sequence>
<gene>
    <name evidence="2" type="ORF">OsI_28242</name>
</gene>
<name>A2YSD5_ORYSI</name>
<proteinExistence type="predicted"/>
<evidence type="ECO:0000313" key="3">
    <source>
        <dbReference type="Proteomes" id="UP000007015"/>
    </source>
</evidence>
<organism evidence="2 3">
    <name type="scientific">Oryza sativa subsp. indica</name>
    <name type="common">Rice</name>
    <dbReference type="NCBI Taxonomy" id="39946"/>
    <lineage>
        <taxon>Eukaryota</taxon>
        <taxon>Viridiplantae</taxon>
        <taxon>Streptophyta</taxon>
        <taxon>Embryophyta</taxon>
        <taxon>Tracheophyta</taxon>
        <taxon>Spermatophyta</taxon>
        <taxon>Magnoliopsida</taxon>
        <taxon>Liliopsida</taxon>
        <taxon>Poales</taxon>
        <taxon>Poaceae</taxon>
        <taxon>BOP clade</taxon>
        <taxon>Oryzoideae</taxon>
        <taxon>Oryzeae</taxon>
        <taxon>Oryzinae</taxon>
        <taxon>Oryza</taxon>
        <taxon>Oryza sativa</taxon>
    </lineage>
</organism>
<dbReference type="EMBL" id="CM000133">
    <property type="protein sequence ID" value="EAZ05996.1"/>
    <property type="molecule type" value="Genomic_DNA"/>
</dbReference>
<dbReference type="Gramene" id="BGIOSGA027457-TA">
    <property type="protein sequence ID" value="BGIOSGA027457-PA"/>
    <property type="gene ID" value="BGIOSGA027457"/>
</dbReference>
<dbReference type="Proteomes" id="UP000007015">
    <property type="component" value="Chromosome 8"/>
</dbReference>
<evidence type="ECO:0000256" key="1">
    <source>
        <dbReference type="SAM" id="MobiDB-lite"/>
    </source>
</evidence>
<protein>
    <submittedName>
        <fullName evidence="2">Uncharacterized protein</fullName>
    </submittedName>
</protein>
<evidence type="ECO:0000313" key="2">
    <source>
        <dbReference type="EMBL" id="EAZ05996.1"/>
    </source>
</evidence>
<feature type="region of interest" description="Disordered" evidence="1">
    <location>
        <begin position="1"/>
        <end position="29"/>
    </location>
</feature>
<dbReference type="HOGENOM" id="CLU_2626353_0_0_1"/>
<keyword evidence="3" id="KW-1185">Reference proteome</keyword>